<name>A0AA39YM43_9PEZI</name>
<feature type="region of interest" description="Disordered" evidence="4">
    <location>
        <begin position="1"/>
        <end position="22"/>
    </location>
</feature>
<dbReference type="InterPro" id="IPR014612">
    <property type="entry name" value="Pop7/Rpp20"/>
</dbReference>
<dbReference type="GO" id="GO:0003723">
    <property type="term" value="F:RNA binding"/>
    <property type="evidence" value="ECO:0007669"/>
    <property type="project" value="TreeGrafter"/>
</dbReference>
<dbReference type="GO" id="GO:0000171">
    <property type="term" value="F:ribonuclease MRP activity"/>
    <property type="evidence" value="ECO:0007669"/>
    <property type="project" value="TreeGrafter"/>
</dbReference>
<dbReference type="Pfam" id="PF12328">
    <property type="entry name" value="Rpp20"/>
    <property type="match status" value="1"/>
</dbReference>
<comment type="subcellular location">
    <subcellularLocation>
        <location evidence="1">Nucleus</location>
    </subcellularLocation>
</comment>
<keyword evidence="2" id="KW-0819">tRNA processing</keyword>
<evidence type="ECO:0000256" key="1">
    <source>
        <dbReference type="ARBA" id="ARBA00004123"/>
    </source>
</evidence>
<dbReference type="GO" id="GO:0006364">
    <property type="term" value="P:rRNA processing"/>
    <property type="evidence" value="ECO:0007669"/>
    <property type="project" value="TreeGrafter"/>
</dbReference>
<dbReference type="GO" id="GO:0034965">
    <property type="term" value="P:intronic box C/D snoRNA processing"/>
    <property type="evidence" value="ECO:0007669"/>
    <property type="project" value="TreeGrafter"/>
</dbReference>
<keyword evidence="3" id="KW-0539">Nucleus</keyword>
<evidence type="ECO:0000256" key="4">
    <source>
        <dbReference type="SAM" id="MobiDB-lite"/>
    </source>
</evidence>
<evidence type="ECO:0000256" key="3">
    <source>
        <dbReference type="ARBA" id="ARBA00023242"/>
    </source>
</evidence>
<sequence>MSSNNVAEREQGRSLVNRPEMKLASLPKRAKIIKRPLPSPRVFRQAARNSSASNAPTADIDGYQIPPRAAHTVIIKVASKTPLMAIINRKTKGLPLTARIAAIDALDDVVLIATGKAIQRAFKAAFLLRRNKELVVIFRTRTVSSINDIVMDDDEADEEDQVQVRHVSCVEIGVRWK</sequence>
<evidence type="ECO:0000256" key="2">
    <source>
        <dbReference type="ARBA" id="ARBA00022694"/>
    </source>
</evidence>
<evidence type="ECO:0000313" key="6">
    <source>
        <dbReference type="Proteomes" id="UP001174936"/>
    </source>
</evidence>
<dbReference type="PANTHER" id="PTHR28256:SF1">
    <property type="entry name" value="RIBONUCLEASES P_MRP PROTEIN SUBUNIT POP7"/>
    <property type="match status" value="1"/>
</dbReference>
<reference evidence="5" key="1">
    <citation type="submission" date="2023-06" db="EMBL/GenBank/DDBJ databases">
        <title>Genome-scale phylogeny and comparative genomics of the fungal order Sordariales.</title>
        <authorList>
            <consortium name="Lawrence Berkeley National Laboratory"/>
            <person name="Hensen N."/>
            <person name="Bonometti L."/>
            <person name="Westerberg I."/>
            <person name="Brannstrom I.O."/>
            <person name="Guillou S."/>
            <person name="Cros-Aarteil S."/>
            <person name="Calhoun S."/>
            <person name="Haridas S."/>
            <person name="Kuo A."/>
            <person name="Mondo S."/>
            <person name="Pangilinan J."/>
            <person name="Riley R."/>
            <person name="Labutti K."/>
            <person name="Andreopoulos B."/>
            <person name="Lipzen A."/>
            <person name="Chen C."/>
            <person name="Yanf M."/>
            <person name="Daum C."/>
            <person name="Ng V."/>
            <person name="Clum A."/>
            <person name="Steindorff A."/>
            <person name="Ohm R."/>
            <person name="Martin F."/>
            <person name="Silar P."/>
            <person name="Natvig D."/>
            <person name="Lalanne C."/>
            <person name="Gautier V."/>
            <person name="Ament-Velasquez S.L."/>
            <person name="Kruys A."/>
            <person name="Hutchinson M.I."/>
            <person name="Powell A.J."/>
            <person name="Barry K."/>
            <person name="Miller A.N."/>
            <person name="Grigoriev I.V."/>
            <person name="Debuchy R."/>
            <person name="Gladieux P."/>
            <person name="Thoren M.H."/>
            <person name="Johannesson H."/>
        </authorList>
    </citation>
    <scope>NUCLEOTIDE SEQUENCE</scope>
    <source>
        <strain evidence="5">SMH2532-1</strain>
    </source>
</reference>
<evidence type="ECO:0000313" key="5">
    <source>
        <dbReference type="EMBL" id="KAK0654939.1"/>
    </source>
</evidence>
<dbReference type="GO" id="GO:0000172">
    <property type="term" value="C:ribonuclease MRP complex"/>
    <property type="evidence" value="ECO:0007669"/>
    <property type="project" value="InterPro"/>
</dbReference>
<dbReference type="InterPro" id="IPR036882">
    <property type="entry name" value="Alba-like_dom_sf"/>
</dbReference>
<dbReference type="AlphaFoldDB" id="A0AA39YM43"/>
<dbReference type="InterPro" id="IPR020241">
    <property type="entry name" value="RNase_P/MRP_Pop7_fungi"/>
</dbReference>
<proteinExistence type="predicted"/>
<accession>A0AA39YM43</accession>
<organism evidence="5 6">
    <name type="scientific">Cercophora newfieldiana</name>
    <dbReference type="NCBI Taxonomy" id="92897"/>
    <lineage>
        <taxon>Eukaryota</taxon>
        <taxon>Fungi</taxon>
        <taxon>Dikarya</taxon>
        <taxon>Ascomycota</taxon>
        <taxon>Pezizomycotina</taxon>
        <taxon>Sordariomycetes</taxon>
        <taxon>Sordariomycetidae</taxon>
        <taxon>Sordariales</taxon>
        <taxon>Lasiosphaeriaceae</taxon>
        <taxon>Cercophora</taxon>
    </lineage>
</organism>
<dbReference type="Gene3D" id="3.30.110.20">
    <property type="entry name" value="Alba-like domain"/>
    <property type="match status" value="1"/>
</dbReference>
<comment type="caution">
    <text evidence="5">The sequence shown here is derived from an EMBL/GenBank/DDBJ whole genome shotgun (WGS) entry which is preliminary data.</text>
</comment>
<dbReference type="GO" id="GO:0004526">
    <property type="term" value="F:ribonuclease P activity"/>
    <property type="evidence" value="ECO:0007669"/>
    <property type="project" value="TreeGrafter"/>
</dbReference>
<keyword evidence="6" id="KW-1185">Reference proteome</keyword>
<dbReference type="GO" id="GO:0005655">
    <property type="term" value="C:nucleolar ribonuclease P complex"/>
    <property type="evidence" value="ECO:0007669"/>
    <property type="project" value="InterPro"/>
</dbReference>
<dbReference type="Proteomes" id="UP001174936">
    <property type="component" value="Unassembled WGS sequence"/>
</dbReference>
<dbReference type="PANTHER" id="PTHR28256">
    <property type="entry name" value="RIBONUCLEASES P/MRP PROTEIN SUBUNIT POP7"/>
    <property type="match status" value="1"/>
</dbReference>
<dbReference type="GO" id="GO:0001682">
    <property type="term" value="P:tRNA 5'-leader removal"/>
    <property type="evidence" value="ECO:0007669"/>
    <property type="project" value="InterPro"/>
</dbReference>
<gene>
    <name evidence="5" type="ORF">B0T16DRAFT_432592</name>
</gene>
<protein>
    <submittedName>
        <fullName evidence="5">Uncharacterized protein</fullName>
    </submittedName>
</protein>
<dbReference type="EMBL" id="JAULSV010000001">
    <property type="protein sequence ID" value="KAK0654939.1"/>
    <property type="molecule type" value="Genomic_DNA"/>
</dbReference>
<dbReference type="GO" id="GO:0000294">
    <property type="term" value="P:nuclear-transcribed mRNA catabolic process, RNase MRP-dependent"/>
    <property type="evidence" value="ECO:0007669"/>
    <property type="project" value="TreeGrafter"/>
</dbReference>